<evidence type="ECO:0000313" key="7">
    <source>
        <dbReference type="Proteomes" id="UP000887577"/>
    </source>
</evidence>
<reference evidence="8" key="1">
    <citation type="submission" date="2022-11" db="UniProtKB">
        <authorList>
            <consortium name="WormBaseParasite"/>
        </authorList>
    </citation>
    <scope>IDENTIFICATION</scope>
</reference>
<feature type="transmembrane region" description="Helical" evidence="5">
    <location>
        <begin position="237"/>
        <end position="257"/>
    </location>
</feature>
<dbReference type="GO" id="GO:0016020">
    <property type="term" value="C:membrane"/>
    <property type="evidence" value="ECO:0007669"/>
    <property type="project" value="UniProtKB-SubCell"/>
</dbReference>
<accession>A0A914ZD29</accession>
<keyword evidence="2 5" id="KW-0812">Transmembrane</keyword>
<keyword evidence="4 5" id="KW-0472">Membrane</keyword>
<dbReference type="Pfam" id="PF00916">
    <property type="entry name" value="Sulfate_transp"/>
    <property type="match status" value="1"/>
</dbReference>
<dbReference type="PROSITE" id="PS01130">
    <property type="entry name" value="SLC26A"/>
    <property type="match status" value="1"/>
</dbReference>
<dbReference type="Proteomes" id="UP000887577">
    <property type="component" value="Unplaced"/>
</dbReference>
<feature type="transmembrane region" description="Helical" evidence="5">
    <location>
        <begin position="144"/>
        <end position="164"/>
    </location>
</feature>
<proteinExistence type="predicted"/>
<evidence type="ECO:0000256" key="5">
    <source>
        <dbReference type="SAM" id="Phobius"/>
    </source>
</evidence>
<evidence type="ECO:0000259" key="6">
    <source>
        <dbReference type="Pfam" id="PF00916"/>
    </source>
</evidence>
<keyword evidence="7" id="KW-1185">Reference proteome</keyword>
<protein>
    <submittedName>
        <fullName evidence="8">SLC26A/SulP transporter domain-containing protein</fullName>
    </submittedName>
</protein>
<evidence type="ECO:0000313" key="8">
    <source>
        <dbReference type="WBParaSite" id="PSU_v2.g9583.t1"/>
    </source>
</evidence>
<evidence type="ECO:0000256" key="4">
    <source>
        <dbReference type="ARBA" id="ARBA00023136"/>
    </source>
</evidence>
<dbReference type="AlphaFoldDB" id="A0A914ZD29"/>
<name>A0A914ZD29_9BILA</name>
<organism evidence="7 8">
    <name type="scientific">Panagrolaimus superbus</name>
    <dbReference type="NCBI Taxonomy" id="310955"/>
    <lineage>
        <taxon>Eukaryota</taxon>
        <taxon>Metazoa</taxon>
        <taxon>Ecdysozoa</taxon>
        <taxon>Nematoda</taxon>
        <taxon>Chromadorea</taxon>
        <taxon>Rhabditida</taxon>
        <taxon>Tylenchina</taxon>
        <taxon>Panagrolaimomorpha</taxon>
        <taxon>Panagrolaimoidea</taxon>
        <taxon>Panagrolaimidae</taxon>
        <taxon>Panagrolaimus</taxon>
    </lineage>
</organism>
<dbReference type="GO" id="GO:0008271">
    <property type="term" value="F:secondary active sulfate transmembrane transporter activity"/>
    <property type="evidence" value="ECO:0007669"/>
    <property type="project" value="InterPro"/>
</dbReference>
<feature type="domain" description="SLC26A/SulP transporter" evidence="6">
    <location>
        <begin position="119"/>
        <end position="332"/>
    </location>
</feature>
<keyword evidence="3 5" id="KW-1133">Transmembrane helix</keyword>
<dbReference type="InterPro" id="IPR018045">
    <property type="entry name" value="S04_transporter_CS"/>
</dbReference>
<evidence type="ECO:0000256" key="1">
    <source>
        <dbReference type="ARBA" id="ARBA00004141"/>
    </source>
</evidence>
<sequence length="335" mass="37447">MVDKVSDDDDSKMSSQFDYERLSSPNITSQILIMSSDISSLSSSSSPPSLINSNLRLQIDRKVYDHQKFDEEFEFISEPSSLKSKKLLLFNCSCKKFKQFGKNLLPPIKWLPKYKKIYLLRDIIVGLTICVLSIPQAMAYATLANVPAVVGLYSSFFPTLLYAIFGTSRHIMYGMFAVPALMVGTIVDEFAPISQNSNFTDIAAQEEAATQICATVTFCLGIIFTIMALAQLHILTAYLSNHLVTGFTTAASFHVLASQLPKLFSVTVKPHSGFFKLGFITYDLIIGLPTLNWMSTLISFCSIMFLMLGRYIINPGILKYVHAPIPMELIVVWFF</sequence>
<dbReference type="PANTHER" id="PTHR11814">
    <property type="entry name" value="SULFATE TRANSPORTER"/>
    <property type="match status" value="1"/>
</dbReference>
<comment type="subcellular location">
    <subcellularLocation>
        <location evidence="1">Membrane</location>
        <topology evidence="1">Multi-pass membrane protein</topology>
    </subcellularLocation>
</comment>
<feature type="transmembrane region" description="Helical" evidence="5">
    <location>
        <begin position="208"/>
        <end position="230"/>
    </location>
</feature>
<evidence type="ECO:0000256" key="3">
    <source>
        <dbReference type="ARBA" id="ARBA00022989"/>
    </source>
</evidence>
<evidence type="ECO:0000256" key="2">
    <source>
        <dbReference type="ARBA" id="ARBA00022692"/>
    </source>
</evidence>
<dbReference type="WBParaSite" id="PSU_v2.g9583.t1">
    <property type="protein sequence ID" value="PSU_v2.g9583.t1"/>
    <property type="gene ID" value="PSU_v2.g9583"/>
</dbReference>
<dbReference type="InterPro" id="IPR001902">
    <property type="entry name" value="SLC26A/SulP_fam"/>
</dbReference>
<feature type="transmembrane region" description="Helical" evidence="5">
    <location>
        <begin position="118"/>
        <end position="138"/>
    </location>
</feature>
<feature type="transmembrane region" description="Helical" evidence="5">
    <location>
        <begin position="171"/>
        <end position="188"/>
    </location>
</feature>
<dbReference type="InterPro" id="IPR011547">
    <property type="entry name" value="SLC26A/SulP_dom"/>
</dbReference>